<dbReference type="InterPro" id="IPR045886">
    <property type="entry name" value="ThiF/MoeB/HesA"/>
</dbReference>
<proteinExistence type="predicted"/>
<dbReference type="Proteomes" id="UP001253545">
    <property type="component" value="Unassembled WGS sequence"/>
</dbReference>
<sequence length="258" mass="28426">MTYFEKFAGIKRLYGNAGLMQFKQSHILVVGIGGVGSWIAESLARSGIGELTLIDLDDLAISNINRQIHALDSTLEQSKTEVMQKRILDINHECKVNEIEDFVTPENVKDYIGFQHDVVIDATDSVKAKAALIAHCKRNKIKVISIGGAGGQTDPLQIRRADLAKTIQDPLLAKVRSELRRYYHFSKNTKRNFGVECIYSCEQLKYPTPDGKVSFAKQASEGASKMDCSTGFGAFVGVTATFGMVATSRALSYLINKL</sequence>
<dbReference type="RefSeq" id="WP_311367947.1">
    <property type="nucleotide sequence ID" value="NZ_JAVRHX010000001.1"/>
</dbReference>
<dbReference type="PANTHER" id="PTHR43267:SF1">
    <property type="entry name" value="TRNA THREONYLCARBAMOYLADENOSINE DEHYDRATASE"/>
    <property type="match status" value="1"/>
</dbReference>
<dbReference type="Gene3D" id="3.40.50.720">
    <property type="entry name" value="NAD(P)-binding Rossmann-like Domain"/>
    <property type="match status" value="1"/>
</dbReference>
<gene>
    <name evidence="2" type="primary">tcdA</name>
    <name evidence="2" type="ORF">RM552_06430</name>
</gene>
<evidence type="ECO:0000313" key="2">
    <source>
        <dbReference type="EMBL" id="MDT0594475.1"/>
    </source>
</evidence>
<dbReference type="CDD" id="cd00755">
    <property type="entry name" value="YgdL_like"/>
    <property type="match status" value="1"/>
</dbReference>
<dbReference type="PANTHER" id="PTHR43267">
    <property type="entry name" value="TRNA THREONYLCARBAMOYLADENOSINE DEHYDRATASE"/>
    <property type="match status" value="1"/>
</dbReference>
<dbReference type="InterPro" id="IPR000594">
    <property type="entry name" value="ThiF_NAD_FAD-bd"/>
</dbReference>
<dbReference type="SUPFAM" id="SSF69572">
    <property type="entry name" value="Activating enzymes of the ubiquitin-like proteins"/>
    <property type="match status" value="1"/>
</dbReference>
<dbReference type="Pfam" id="PF00899">
    <property type="entry name" value="ThiF"/>
    <property type="match status" value="1"/>
</dbReference>
<evidence type="ECO:0000313" key="3">
    <source>
        <dbReference type="Proteomes" id="UP001253545"/>
    </source>
</evidence>
<keyword evidence="3" id="KW-1185">Reference proteome</keyword>
<name>A0ABU2ZPF0_9ALTE</name>
<organism evidence="2 3">
    <name type="scientific">Glaciecola petra</name>
    <dbReference type="NCBI Taxonomy" id="3075602"/>
    <lineage>
        <taxon>Bacteria</taxon>
        <taxon>Pseudomonadati</taxon>
        <taxon>Pseudomonadota</taxon>
        <taxon>Gammaproteobacteria</taxon>
        <taxon>Alteromonadales</taxon>
        <taxon>Alteromonadaceae</taxon>
        <taxon>Glaciecola</taxon>
    </lineage>
</organism>
<dbReference type="InterPro" id="IPR035985">
    <property type="entry name" value="Ubiquitin-activating_enz"/>
</dbReference>
<accession>A0ABU2ZPF0</accession>
<dbReference type="NCBIfam" id="NF011696">
    <property type="entry name" value="PRK15116.1"/>
    <property type="match status" value="1"/>
</dbReference>
<comment type="caution">
    <text evidence="2">The sequence shown here is derived from an EMBL/GenBank/DDBJ whole genome shotgun (WGS) entry which is preliminary data.</text>
</comment>
<feature type="domain" description="THIF-type NAD/FAD binding fold" evidence="1">
    <location>
        <begin position="13"/>
        <end position="159"/>
    </location>
</feature>
<protein>
    <submittedName>
        <fullName evidence="2">tRNA cyclic N6-threonylcarbamoyladenosine(37) synthase TcdA</fullName>
    </submittedName>
</protein>
<dbReference type="EMBL" id="JAVRHX010000001">
    <property type="protein sequence ID" value="MDT0594475.1"/>
    <property type="molecule type" value="Genomic_DNA"/>
</dbReference>
<reference evidence="2 3" key="1">
    <citation type="submission" date="2023-09" db="EMBL/GenBank/DDBJ databases">
        <authorList>
            <person name="Rey-Velasco X."/>
        </authorList>
    </citation>
    <scope>NUCLEOTIDE SEQUENCE [LARGE SCALE GENOMIC DNA]</scope>
    <source>
        <strain evidence="2 3">P117</strain>
    </source>
</reference>
<evidence type="ECO:0000259" key="1">
    <source>
        <dbReference type="Pfam" id="PF00899"/>
    </source>
</evidence>